<evidence type="ECO:0000313" key="1">
    <source>
        <dbReference type="EMBL" id="AYN21610.1"/>
    </source>
</evidence>
<evidence type="ECO:0000313" key="2">
    <source>
        <dbReference type="Proteomes" id="UP000268070"/>
    </source>
</evidence>
<name>A0A3G2HWV3_9BURK</name>
<dbReference type="KEGG" id="aaqu:D3M96_14355"/>
<organism evidence="1 2">
    <name type="scientific">Alcaligenes aquatilis</name>
    <dbReference type="NCBI Taxonomy" id="323284"/>
    <lineage>
        <taxon>Bacteria</taxon>
        <taxon>Pseudomonadati</taxon>
        <taxon>Pseudomonadota</taxon>
        <taxon>Betaproteobacteria</taxon>
        <taxon>Burkholderiales</taxon>
        <taxon>Alcaligenaceae</taxon>
        <taxon>Alcaligenes</taxon>
    </lineage>
</organism>
<dbReference type="EMBL" id="CP032153">
    <property type="protein sequence ID" value="AYN21610.1"/>
    <property type="molecule type" value="Genomic_DNA"/>
</dbReference>
<dbReference type="Proteomes" id="UP000268070">
    <property type="component" value="Chromosome"/>
</dbReference>
<dbReference type="AlphaFoldDB" id="A0A3G2HWV3"/>
<sequence>MNGNGPELTQAMPFIPNKPVIDTGDVVIGRAAEDLVRQLSSSINDFKAGEFFFIHPRIFSFTTDFFHL</sequence>
<reference evidence="1 2" key="1">
    <citation type="submission" date="2018-09" db="EMBL/GenBank/DDBJ databases">
        <title>Complete genome sequence of the hydrocarbonoclastic bacterium Alcaligenes aquatilis QD168, isolated from a crude-oil polluted marine sediment of Central Chile.</title>
        <authorList>
            <person name="Duran R.E."/>
            <person name="Barra B."/>
            <person name="Salva-Serra F."/>
            <person name="Mendez V."/>
            <person name="Moore E.R.B."/>
            <person name="Seeger M."/>
        </authorList>
    </citation>
    <scope>NUCLEOTIDE SEQUENCE [LARGE SCALE GENOMIC DNA]</scope>
    <source>
        <strain evidence="1 2">QD168</strain>
    </source>
</reference>
<accession>A0A3G2HWV3</accession>
<protein>
    <submittedName>
        <fullName evidence="1">Uncharacterized protein</fullName>
    </submittedName>
</protein>
<proteinExistence type="predicted"/>
<gene>
    <name evidence="1" type="ORF">D3M96_14355</name>
</gene>